<keyword evidence="9" id="KW-1185">Reference proteome</keyword>
<gene>
    <name evidence="8" type="ORF">GCM10010468_58010</name>
</gene>
<protein>
    <submittedName>
        <fullName evidence="8">Type II secretion system F family protein</fullName>
    </submittedName>
</protein>
<proteinExistence type="predicted"/>
<dbReference type="PANTHER" id="PTHR35007">
    <property type="entry name" value="INTEGRAL MEMBRANE PROTEIN-RELATED"/>
    <property type="match status" value="1"/>
</dbReference>
<evidence type="ECO:0000313" key="8">
    <source>
        <dbReference type="EMBL" id="GAA3228555.1"/>
    </source>
</evidence>
<keyword evidence="3 6" id="KW-0812">Transmembrane</keyword>
<dbReference type="Pfam" id="PF00482">
    <property type="entry name" value="T2SSF"/>
    <property type="match status" value="1"/>
</dbReference>
<comment type="caution">
    <text evidence="8">The sequence shown here is derived from an EMBL/GenBank/DDBJ whole genome shotgun (WGS) entry which is preliminary data.</text>
</comment>
<feature type="transmembrane region" description="Helical" evidence="6">
    <location>
        <begin position="132"/>
        <end position="153"/>
    </location>
</feature>
<dbReference type="Proteomes" id="UP001501237">
    <property type="component" value="Unassembled WGS sequence"/>
</dbReference>
<dbReference type="PANTHER" id="PTHR35007:SF2">
    <property type="entry name" value="PILUS ASSEMBLE PROTEIN"/>
    <property type="match status" value="1"/>
</dbReference>
<reference evidence="9" key="1">
    <citation type="journal article" date="2019" name="Int. J. Syst. Evol. Microbiol.">
        <title>The Global Catalogue of Microorganisms (GCM) 10K type strain sequencing project: providing services to taxonomists for standard genome sequencing and annotation.</title>
        <authorList>
            <consortium name="The Broad Institute Genomics Platform"/>
            <consortium name="The Broad Institute Genome Sequencing Center for Infectious Disease"/>
            <person name="Wu L."/>
            <person name="Ma J."/>
        </authorList>
    </citation>
    <scope>NUCLEOTIDE SEQUENCE [LARGE SCALE GENOMIC DNA]</scope>
    <source>
        <strain evidence="9">JCM 9377</strain>
    </source>
</reference>
<feature type="transmembrane region" description="Helical" evidence="6">
    <location>
        <begin position="273"/>
        <end position="299"/>
    </location>
</feature>
<feature type="transmembrane region" description="Helical" evidence="6">
    <location>
        <begin position="6"/>
        <end position="29"/>
    </location>
</feature>
<keyword evidence="2" id="KW-1003">Cell membrane</keyword>
<evidence type="ECO:0000256" key="6">
    <source>
        <dbReference type="SAM" id="Phobius"/>
    </source>
</evidence>
<dbReference type="InterPro" id="IPR018076">
    <property type="entry name" value="T2SS_GspF_dom"/>
</dbReference>
<keyword evidence="5 6" id="KW-0472">Membrane</keyword>
<sequence>MISDMNALLLYGGLAAIALALVLLVVAVIGGRRAPTPIEAGLSAIERDYAGKRPRSLLGGPAGEPILMVRFRALALRLSPQGVIEKMQERLDTAGNPGGWTPERILSFKGLGLVGGILLAGLMAAGRPGYGPLMAVAFAAAGFFGPDVLLYNAGLRRQELIRKTLPDVLDLLCVSVESGLGFDAALARVATNTRGPLSQELVRVMQEIQLGQSREDSLKALALRNRVQELRTFVNAMVQAADLGIPVGKVLREQANEMRVKRRQNAEEKAQKLAVKITVPVIFFLFPAMFLVLLGPGVINYLNGGVLK</sequence>
<accession>A0ABP6QGA2</accession>
<evidence type="ECO:0000256" key="1">
    <source>
        <dbReference type="ARBA" id="ARBA00004651"/>
    </source>
</evidence>
<keyword evidence="4 6" id="KW-1133">Transmembrane helix</keyword>
<evidence type="ECO:0000259" key="7">
    <source>
        <dbReference type="Pfam" id="PF00482"/>
    </source>
</evidence>
<dbReference type="EMBL" id="BAAAUV010000018">
    <property type="protein sequence ID" value="GAA3228555.1"/>
    <property type="molecule type" value="Genomic_DNA"/>
</dbReference>
<evidence type="ECO:0000256" key="4">
    <source>
        <dbReference type="ARBA" id="ARBA00022989"/>
    </source>
</evidence>
<evidence type="ECO:0000256" key="2">
    <source>
        <dbReference type="ARBA" id="ARBA00022475"/>
    </source>
</evidence>
<organism evidence="8 9">
    <name type="scientific">Actinocorallia longicatena</name>
    <dbReference type="NCBI Taxonomy" id="111803"/>
    <lineage>
        <taxon>Bacteria</taxon>
        <taxon>Bacillati</taxon>
        <taxon>Actinomycetota</taxon>
        <taxon>Actinomycetes</taxon>
        <taxon>Streptosporangiales</taxon>
        <taxon>Thermomonosporaceae</taxon>
        <taxon>Actinocorallia</taxon>
    </lineage>
</organism>
<evidence type="ECO:0000313" key="9">
    <source>
        <dbReference type="Proteomes" id="UP001501237"/>
    </source>
</evidence>
<evidence type="ECO:0000256" key="3">
    <source>
        <dbReference type="ARBA" id="ARBA00022692"/>
    </source>
</evidence>
<feature type="domain" description="Type II secretion system protein GspF" evidence="7">
    <location>
        <begin position="169"/>
        <end position="294"/>
    </location>
</feature>
<comment type="subcellular location">
    <subcellularLocation>
        <location evidence="1">Cell membrane</location>
        <topology evidence="1">Multi-pass membrane protein</topology>
    </subcellularLocation>
</comment>
<evidence type="ECO:0000256" key="5">
    <source>
        <dbReference type="ARBA" id="ARBA00023136"/>
    </source>
</evidence>
<name>A0ABP6QGA2_9ACTN</name>